<name>A0A922FL74_CARIL</name>
<comment type="caution">
    <text evidence="2">The sequence shown here is derived from an EMBL/GenBank/DDBJ whole genome shotgun (WGS) entry which is preliminary data.</text>
</comment>
<keyword evidence="1" id="KW-0472">Membrane</keyword>
<dbReference type="PANTHER" id="PTHR31972:SF3">
    <property type="entry name" value="OS09G0416600 PROTEIN"/>
    <property type="match status" value="1"/>
</dbReference>
<dbReference type="EMBL" id="CM031826">
    <property type="protein sequence ID" value="KAG6724834.1"/>
    <property type="molecule type" value="Genomic_DNA"/>
</dbReference>
<proteinExistence type="predicted"/>
<keyword evidence="1" id="KW-0812">Transmembrane</keyword>
<evidence type="ECO:0000256" key="1">
    <source>
        <dbReference type="SAM" id="Phobius"/>
    </source>
</evidence>
<evidence type="ECO:0008006" key="4">
    <source>
        <dbReference type="Google" id="ProtNLM"/>
    </source>
</evidence>
<sequence length="419" mass="48218">MHRFFKINSRERIIVNGLHIFSSNIFISNFTLTFIPKFQSVCLYFFFADKCFGLFISTSVFQCLRHIYELITSSLFLLPIRHSHPFLTNLSLSLSPPIPAGNPNLTTCSLYHTPLGLFSLTWSRSLLGHSLHLDLLHRHHHPFDSPDPSLPSQFSFHLHLKPFFFWKKHGTKKLNSNTKIFWDLTKSKFGSGPEPHSGFYIAVVVENEMTLLVGDCTKQAYAKTKARKPNSAQVLILKREHVVANKIYTTRARFGGRMRDINIDYGYDDDTRLCFSVDNKKVLQIKRLKWKFRGNERIEVDGVPVHISWDVYNWLFEKDSEDGRAVFMFRFEEEEEQEEKDKETNSLNEKNGMALWEQQSWGYGLSRVEWRKSLSSSSTSMSSSAGSSGGSSVLEWANAEETELGGPSGFSLVVYAWKR</sequence>
<organism evidence="2 3">
    <name type="scientific">Carya illinoinensis</name>
    <name type="common">Pecan</name>
    <dbReference type="NCBI Taxonomy" id="32201"/>
    <lineage>
        <taxon>Eukaryota</taxon>
        <taxon>Viridiplantae</taxon>
        <taxon>Streptophyta</taxon>
        <taxon>Embryophyta</taxon>
        <taxon>Tracheophyta</taxon>
        <taxon>Spermatophyta</taxon>
        <taxon>Magnoliopsida</taxon>
        <taxon>eudicotyledons</taxon>
        <taxon>Gunneridae</taxon>
        <taxon>Pentapetalae</taxon>
        <taxon>rosids</taxon>
        <taxon>fabids</taxon>
        <taxon>Fagales</taxon>
        <taxon>Juglandaceae</taxon>
        <taxon>Carya</taxon>
    </lineage>
</organism>
<evidence type="ECO:0000313" key="3">
    <source>
        <dbReference type="Proteomes" id="UP000811246"/>
    </source>
</evidence>
<protein>
    <recommendedName>
        <fullName evidence="4">DUF868 domain-containing protein</fullName>
    </recommendedName>
</protein>
<feature type="transmembrane region" description="Helical" evidence="1">
    <location>
        <begin position="12"/>
        <end position="35"/>
    </location>
</feature>
<dbReference type="Pfam" id="PF05910">
    <property type="entry name" value="DUF868"/>
    <property type="match status" value="1"/>
</dbReference>
<dbReference type="PANTHER" id="PTHR31972">
    <property type="entry name" value="EXPRESSED PROTEIN"/>
    <property type="match status" value="1"/>
</dbReference>
<dbReference type="Proteomes" id="UP000811246">
    <property type="component" value="Chromosome 2"/>
</dbReference>
<keyword evidence="1" id="KW-1133">Transmembrane helix</keyword>
<evidence type="ECO:0000313" key="2">
    <source>
        <dbReference type="EMBL" id="KAG6724834.1"/>
    </source>
</evidence>
<gene>
    <name evidence="2" type="ORF">I3842_02G001700</name>
</gene>
<dbReference type="AlphaFoldDB" id="A0A922FL74"/>
<reference evidence="2" key="1">
    <citation type="submission" date="2021-01" db="EMBL/GenBank/DDBJ databases">
        <authorList>
            <person name="Lovell J.T."/>
            <person name="Bentley N."/>
            <person name="Bhattarai G."/>
            <person name="Jenkins J.W."/>
            <person name="Sreedasyam A."/>
            <person name="Alarcon Y."/>
            <person name="Bock C."/>
            <person name="Boston L."/>
            <person name="Carlson J."/>
            <person name="Cervantes K."/>
            <person name="Clermont K."/>
            <person name="Krom N."/>
            <person name="Kubenka K."/>
            <person name="Mamidi S."/>
            <person name="Mattison C."/>
            <person name="Monteros M."/>
            <person name="Pisani C."/>
            <person name="Plott C."/>
            <person name="Rajasekar S."/>
            <person name="Rhein H.S."/>
            <person name="Rohla C."/>
            <person name="Song M."/>
            <person name="Hilaire R.S."/>
            <person name="Shu S."/>
            <person name="Wells L."/>
            <person name="Wang X."/>
            <person name="Webber J."/>
            <person name="Heerema R.J."/>
            <person name="Klein P."/>
            <person name="Conner P."/>
            <person name="Grauke L."/>
            <person name="Grimwood J."/>
            <person name="Schmutz J."/>
            <person name="Randall J.J."/>
        </authorList>
    </citation>
    <scope>NUCLEOTIDE SEQUENCE</scope>
    <source>
        <tissue evidence="2">Leaf</tissue>
    </source>
</reference>
<dbReference type="InterPro" id="IPR008586">
    <property type="entry name" value="DUF868_pln"/>
</dbReference>
<accession>A0A922FL74</accession>